<evidence type="ECO:0000256" key="1">
    <source>
        <dbReference type="ARBA" id="ARBA00023125"/>
    </source>
</evidence>
<reference evidence="3" key="1">
    <citation type="submission" date="2013-08" db="EMBL/GenBank/DDBJ databases">
        <authorList>
            <person name="Mendez C."/>
            <person name="Richter M."/>
            <person name="Ferrer M."/>
            <person name="Sanchez J."/>
        </authorList>
    </citation>
    <scope>NUCLEOTIDE SEQUENCE</scope>
</reference>
<feature type="non-terminal residue" evidence="3">
    <location>
        <position position="91"/>
    </location>
</feature>
<dbReference type="AlphaFoldDB" id="T0ZJ64"/>
<sequence length="91" mass="10116">MEDLIDQWIANIKDSRSPTTIREYRRFASVVIKPELGAVTLSKLTACHLNALYASLTAEGNRHFGYKRNATVVIGGPASFQVHAIGRRVFV</sequence>
<protein>
    <recommendedName>
        <fullName evidence="2">Integrase SAM-like N-terminal domain-containing protein</fullName>
    </recommendedName>
</protein>
<dbReference type="SUPFAM" id="SSF56349">
    <property type="entry name" value="DNA breaking-rejoining enzymes"/>
    <property type="match status" value="1"/>
</dbReference>
<comment type="caution">
    <text evidence="3">The sequence shown here is derived from an EMBL/GenBank/DDBJ whole genome shotgun (WGS) entry which is preliminary data.</text>
</comment>
<evidence type="ECO:0000313" key="3">
    <source>
        <dbReference type="EMBL" id="EQD28774.1"/>
    </source>
</evidence>
<dbReference type="InterPro" id="IPR010998">
    <property type="entry name" value="Integrase_recombinase_N"/>
</dbReference>
<keyword evidence="1" id="KW-0238">DNA-binding</keyword>
<dbReference type="GO" id="GO:0015074">
    <property type="term" value="P:DNA integration"/>
    <property type="evidence" value="ECO:0007669"/>
    <property type="project" value="InterPro"/>
</dbReference>
<accession>T0ZJ64</accession>
<gene>
    <name evidence="3" type="ORF">B1A_21006</name>
</gene>
<organism evidence="3">
    <name type="scientific">mine drainage metagenome</name>
    <dbReference type="NCBI Taxonomy" id="410659"/>
    <lineage>
        <taxon>unclassified sequences</taxon>
        <taxon>metagenomes</taxon>
        <taxon>ecological metagenomes</taxon>
    </lineage>
</organism>
<dbReference type="Pfam" id="PF14659">
    <property type="entry name" value="Phage_int_SAM_3"/>
    <property type="match status" value="1"/>
</dbReference>
<dbReference type="EMBL" id="AUZX01015514">
    <property type="protein sequence ID" value="EQD28774.1"/>
    <property type="molecule type" value="Genomic_DNA"/>
</dbReference>
<dbReference type="Gene3D" id="1.10.150.130">
    <property type="match status" value="1"/>
</dbReference>
<name>T0ZJ64_9ZZZZ</name>
<evidence type="ECO:0000259" key="2">
    <source>
        <dbReference type="Pfam" id="PF14659"/>
    </source>
</evidence>
<dbReference type="GO" id="GO:0003677">
    <property type="term" value="F:DNA binding"/>
    <property type="evidence" value="ECO:0007669"/>
    <property type="project" value="UniProtKB-KW"/>
</dbReference>
<dbReference type="InterPro" id="IPR011010">
    <property type="entry name" value="DNA_brk_join_enz"/>
</dbReference>
<reference evidence="3" key="2">
    <citation type="journal article" date="2014" name="ISME J.">
        <title>Microbial stratification in low pH oxic and suboxic macroscopic growths along an acid mine drainage.</title>
        <authorList>
            <person name="Mendez-Garcia C."/>
            <person name="Mesa V."/>
            <person name="Sprenger R.R."/>
            <person name="Richter M."/>
            <person name="Diez M.S."/>
            <person name="Solano J."/>
            <person name="Bargiela R."/>
            <person name="Golyshina O.V."/>
            <person name="Manteca A."/>
            <person name="Ramos J.L."/>
            <person name="Gallego J.R."/>
            <person name="Llorente I."/>
            <person name="Martins Dos Santos V.A."/>
            <person name="Jensen O.N."/>
            <person name="Pelaez A.I."/>
            <person name="Sanchez J."/>
            <person name="Ferrer M."/>
        </authorList>
    </citation>
    <scope>NUCLEOTIDE SEQUENCE</scope>
</reference>
<proteinExistence type="predicted"/>
<dbReference type="InterPro" id="IPR004107">
    <property type="entry name" value="Integrase_SAM-like_N"/>
</dbReference>
<feature type="domain" description="Integrase SAM-like N-terminal" evidence="2">
    <location>
        <begin position="2"/>
        <end position="53"/>
    </location>
</feature>